<gene>
    <name evidence="1" type="ORF">HG66A1_19030</name>
</gene>
<evidence type="ECO:0000313" key="1">
    <source>
        <dbReference type="EMBL" id="QDT20118.1"/>
    </source>
</evidence>
<protein>
    <recommendedName>
        <fullName evidence="3">HPF/RaiA family ribosome-associated protein</fullName>
    </recommendedName>
</protein>
<dbReference type="Gene3D" id="3.30.160.100">
    <property type="entry name" value="Ribosome hibernation promotion factor-like"/>
    <property type="match status" value="1"/>
</dbReference>
<dbReference type="Proteomes" id="UP000320421">
    <property type="component" value="Chromosome"/>
</dbReference>
<dbReference type="AlphaFoldDB" id="A0A517PL67"/>
<sequence length="115" mass="13218">MTISYTDRNGLLNFRLKQLCKRRLEYALSRFQNRIRSIDLCVSDLNGPRGGIDKACRVRIVHEKGSVIVNQKSEDLAVCISRVAEKAARALSRSLGRSLKFRRERLNIPLDNEME</sequence>
<dbReference type="InterPro" id="IPR036567">
    <property type="entry name" value="RHF-like"/>
</dbReference>
<dbReference type="EMBL" id="CP036266">
    <property type="protein sequence ID" value="QDT20118.1"/>
    <property type="molecule type" value="Genomic_DNA"/>
</dbReference>
<dbReference type="SUPFAM" id="SSF69754">
    <property type="entry name" value="Ribosome binding protein Y (YfiA homologue)"/>
    <property type="match status" value="1"/>
</dbReference>
<name>A0A517PL67_9PLAN</name>
<keyword evidence="2" id="KW-1185">Reference proteome</keyword>
<dbReference type="InterPro" id="IPR003489">
    <property type="entry name" value="RHF/RaiA"/>
</dbReference>
<dbReference type="Pfam" id="PF02482">
    <property type="entry name" value="Ribosomal_S30AE"/>
    <property type="match status" value="1"/>
</dbReference>
<organism evidence="1 2">
    <name type="scientific">Gimesia chilikensis</name>
    <dbReference type="NCBI Taxonomy" id="2605989"/>
    <lineage>
        <taxon>Bacteria</taxon>
        <taxon>Pseudomonadati</taxon>
        <taxon>Planctomycetota</taxon>
        <taxon>Planctomycetia</taxon>
        <taxon>Planctomycetales</taxon>
        <taxon>Planctomycetaceae</taxon>
        <taxon>Gimesia</taxon>
    </lineage>
</organism>
<reference evidence="1 2" key="1">
    <citation type="submission" date="2019-02" db="EMBL/GenBank/DDBJ databases">
        <title>Deep-cultivation of Planctomycetes and their phenomic and genomic characterization uncovers novel biology.</title>
        <authorList>
            <person name="Wiegand S."/>
            <person name="Jogler M."/>
            <person name="Boedeker C."/>
            <person name="Pinto D."/>
            <person name="Vollmers J."/>
            <person name="Rivas-Marin E."/>
            <person name="Kohn T."/>
            <person name="Peeters S.H."/>
            <person name="Heuer A."/>
            <person name="Rast P."/>
            <person name="Oberbeckmann S."/>
            <person name="Bunk B."/>
            <person name="Jeske O."/>
            <person name="Meyerdierks A."/>
            <person name="Storesund J.E."/>
            <person name="Kallscheuer N."/>
            <person name="Luecker S."/>
            <person name="Lage O.M."/>
            <person name="Pohl T."/>
            <person name="Merkel B.J."/>
            <person name="Hornburger P."/>
            <person name="Mueller R.-W."/>
            <person name="Bruemmer F."/>
            <person name="Labrenz M."/>
            <person name="Spormann A.M."/>
            <person name="Op den Camp H."/>
            <person name="Overmann J."/>
            <person name="Amann R."/>
            <person name="Jetten M.S.M."/>
            <person name="Mascher T."/>
            <person name="Medema M.H."/>
            <person name="Devos D.P."/>
            <person name="Kaster A.-K."/>
            <person name="Ovreas L."/>
            <person name="Rohde M."/>
            <person name="Galperin M.Y."/>
            <person name="Jogler C."/>
        </authorList>
    </citation>
    <scope>NUCLEOTIDE SEQUENCE [LARGE SCALE GENOMIC DNA]</scope>
    <source>
        <strain evidence="1 2">HG66A1</strain>
    </source>
</reference>
<accession>A0A517PL67</accession>
<evidence type="ECO:0008006" key="3">
    <source>
        <dbReference type="Google" id="ProtNLM"/>
    </source>
</evidence>
<dbReference type="RefSeq" id="WP_145182479.1">
    <property type="nucleotide sequence ID" value="NZ_CP036266.1"/>
</dbReference>
<evidence type="ECO:0000313" key="2">
    <source>
        <dbReference type="Proteomes" id="UP000320421"/>
    </source>
</evidence>
<proteinExistence type="predicted"/>
<dbReference type="OrthoDB" id="121633at2"/>